<dbReference type="Pfam" id="PF07978">
    <property type="entry name" value="NIPSNAP"/>
    <property type="match status" value="2"/>
</dbReference>
<feature type="region of interest" description="Disordered" evidence="2">
    <location>
        <begin position="66"/>
        <end position="121"/>
    </location>
</feature>
<feature type="compositionally biased region" description="Polar residues" evidence="2">
    <location>
        <begin position="27"/>
        <end position="37"/>
    </location>
</feature>
<dbReference type="PANTHER" id="PTHR21017">
    <property type="entry name" value="NIPSNAP-RELATED"/>
    <property type="match status" value="1"/>
</dbReference>
<keyword evidence="5" id="KW-1185">Reference proteome</keyword>
<dbReference type="FunFam" id="3.30.70.100:FF:000004">
    <property type="entry name" value="NIPSNAP family protein"/>
    <property type="match status" value="1"/>
</dbReference>
<evidence type="ECO:0000313" key="5">
    <source>
        <dbReference type="Proteomes" id="UP000016931"/>
    </source>
</evidence>
<dbReference type="eggNOG" id="KOG2883">
    <property type="taxonomic scope" value="Eukaryota"/>
</dbReference>
<accession>M3BP68</accession>
<feature type="compositionally biased region" description="Low complexity" evidence="2">
    <location>
        <begin position="77"/>
        <end position="112"/>
    </location>
</feature>
<dbReference type="GO" id="GO:0000423">
    <property type="term" value="P:mitophagy"/>
    <property type="evidence" value="ECO:0007669"/>
    <property type="project" value="UniProtKB-ARBA"/>
</dbReference>
<evidence type="ECO:0000259" key="3">
    <source>
        <dbReference type="Pfam" id="PF07978"/>
    </source>
</evidence>
<dbReference type="STRING" id="692275.M3BP68"/>
<dbReference type="FunFam" id="3.30.70.100:FF:000037">
    <property type="entry name" value="NIPSNAP family protein"/>
    <property type="match status" value="1"/>
</dbReference>
<gene>
    <name evidence="4" type="ORF">SEPMUDRAFT_152286</name>
</gene>
<dbReference type="AlphaFoldDB" id="M3BP68"/>
<protein>
    <submittedName>
        <fullName evidence="4">NIPSNAP-domain-containing protein</fullName>
    </submittedName>
</protein>
<dbReference type="InterPro" id="IPR051557">
    <property type="entry name" value="NipSnap_domain"/>
</dbReference>
<feature type="compositionally biased region" description="Basic and acidic residues" evidence="2">
    <location>
        <begin position="66"/>
        <end position="76"/>
    </location>
</feature>
<sequence>MSRRIAPRLSHLSATTASTKTAAVTRPFSSVPAQWSSKAPALSDIAPDTAHVFNQKQQHFRDNLAEAHRKRKEQERASQQSAAAAQLAKSDSSSSSSPSHSPSSSSPKTSTSNDAAHGLSGNVSHFLGSLSSVAGEAARQQDPDGKKKGTGLLSRVIHGTEEGREMDREIERSFSQVLARGKYVHSIVFHEVKPDKVEDYVQLVGSWYPKVAKDGDNHVNLVGSWRTEVGDCDTFVHIWEYQRYAGYHKSIHRIQNQPEFAEFDKKLKSLITSKKTSLMQEFRFWPTSPPRQLGGVFELRSYTLHPGNLLEWETHWQKGLSARREVMEGVGAWFVQIGSLNEVHHLWQFADLEERRARREQSWSIPGWGETVHKTVPLIESMKSRIMVPMPWSPIA</sequence>
<dbReference type="InterPro" id="IPR012577">
    <property type="entry name" value="NIPSNAP"/>
</dbReference>
<feature type="region of interest" description="Disordered" evidence="2">
    <location>
        <begin position="1"/>
        <end position="40"/>
    </location>
</feature>
<dbReference type="OMA" id="NESSWFR"/>
<dbReference type="SUPFAM" id="SSF54909">
    <property type="entry name" value="Dimeric alpha+beta barrel"/>
    <property type="match status" value="2"/>
</dbReference>
<reference evidence="4 5" key="1">
    <citation type="journal article" date="2012" name="PLoS Pathog.">
        <title>Diverse lifestyles and strategies of plant pathogenesis encoded in the genomes of eighteen Dothideomycetes fungi.</title>
        <authorList>
            <person name="Ohm R.A."/>
            <person name="Feau N."/>
            <person name="Henrissat B."/>
            <person name="Schoch C.L."/>
            <person name="Horwitz B.A."/>
            <person name="Barry K.W."/>
            <person name="Condon B.J."/>
            <person name="Copeland A.C."/>
            <person name="Dhillon B."/>
            <person name="Glaser F."/>
            <person name="Hesse C.N."/>
            <person name="Kosti I."/>
            <person name="LaButti K."/>
            <person name="Lindquist E.A."/>
            <person name="Lucas S."/>
            <person name="Salamov A.A."/>
            <person name="Bradshaw R.E."/>
            <person name="Ciuffetti L."/>
            <person name="Hamelin R.C."/>
            <person name="Kema G.H.J."/>
            <person name="Lawrence C."/>
            <person name="Scott J.A."/>
            <person name="Spatafora J.W."/>
            <person name="Turgeon B.G."/>
            <person name="de Wit P.J.G.M."/>
            <person name="Zhong S."/>
            <person name="Goodwin S.B."/>
            <person name="Grigoriev I.V."/>
        </authorList>
    </citation>
    <scope>NUCLEOTIDE SEQUENCE [LARGE SCALE GENOMIC DNA]</scope>
    <source>
        <strain evidence="4 5">SO2202</strain>
    </source>
</reference>
<dbReference type="HOGENOM" id="CLU_053393_0_0_1"/>
<dbReference type="OrthoDB" id="10262843at2759"/>
<evidence type="ECO:0000313" key="4">
    <source>
        <dbReference type="EMBL" id="EMF07953.1"/>
    </source>
</evidence>
<dbReference type="EMBL" id="KB456272">
    <property type="protein sequence ID" value="EMF07953.1"/>
    <property type="molecule type" value="Genomic_DNA"/>
</dbReference>
<dbReference type="RefSeq" id="XP_016756074.1">
    <property type="nucleotide sequence ID" value="XM_016907353.1"/>
</dbReference>
<evidence type="ECO:0000256" key="2">
    <source>
        <dbReference type="SAM" id="MobiDB-lite"/>
    </source>
</evidence>
<dbReference type="Gene3D" id="3.30.70.100">
    <property type="match status" value="2"/>
</dbReference>
<dbReference type="InterPro" id="IPR011008">
    <property type="entry name" value="Dimeric_a/b-barrel"/>
</dbReference>
<dbReference type="Proteomes" id="UP000016931">
    <property type="component" value="Unassembled WGS sequence"/>
</dbReference>
<feature type="compositionally biased region" description="Low complexity" evidence="2">
    <location>
        <begin position="13"/>
        <end position="23"/>
    </location>
</feature>
<feature type="domain" description="NIPSNAP" evidence="3">
    <location>
        <begin position="297"/>
        <end position="394"/>
    </location>
</feature>
<proteinExistence type="inferred from homology"/>
<evidence type="ECO:0000256" key="1">
    <source>
        <dbReference type="ARBA" id="ARBA00005291"/>
    </source>
</evidence>
<organism evidence="4 5">
    <name type="scientific">Sphaerulina musiva (strain SO2202)</name>
    <name type="common">Poplar stem canker fungus</name>
    <name type="synonym">Septoria musiva</name>
    <dbReference type="NCBI Taxonomy" id="692275"/>
    <lineage>
        <taxon>Eukaryota</taxon>
        <taxon>Fungi</taxon>
        <taxon>Dikarya</taxon>
        <taxon>Ascomycota</taxon>
        <taxon>Pezizomycotina</taxon>
        <taxon>Dothideomycetes</taxon>
        <taxon>Dothideomycetidae</taxon>
        <taxon>Mycosphaerellales</taxon>
        <taxon>Mycosphaerellaceae</taxon>
        <taxon>Sphaerulina</taxon>
    </lineage>
</organism>
<comment type="similarity">
    <text evidence="1">Belongs to the NipSnap family.</text>
</comment>
<dbReference type="GO" id="GO:0005739">
    <property type="term" value="C:mitochondrion"/>
    <property type="evidence" value="ECO:0007669"/>
    <property type="project" value="TreeGrafter"/>
</dbReference>
<dbReference type="PANTHER" id="PTHR21017:SF17">
    <property type="entry name" value="PROTEIN NIPSNAP"/>
    <property type="match status" value="1"/>
</dbReference>
<name>M3BP68_SPHMS</name>
<dbReference type="GeneID" id="27904490"/>
<feature type="domain" description="NIPSNAP" evidence="3">
    <location>
        <begin position="191"/>
        <end position="283"/>
    </location>
</feature>